<proteinExistence type="predicted"/>
<dbReference type="InterPro" id="IPR004919">
    <property type="entry name" value="GmrSD_N"/>
</dbReference>
<dbReference type="EMBL" id="JARZFX010000004">
    <property type="protein sequence ID" value="MEC5423862.1"/>
    <property type="molecule type" value="Genomic_DNA"/>
</dbReference>
<dbReference type="PANTHER" id="PTHR39639:SF1">
    <property type="entry name" value="DUF262 DOMAIN-CONTAINING PROTEIN"/>
    <property type="match status" value="1"/>
</dbReference>
<organism evidence="2 3">
    <name type="scientific">Virgibacillus tibetensis</name>
    <dbReference type="NCBI Taxonomy" id="3042313"/>
    <lineage>
        <taxon>Bacteria</taxon>
        <taxon>Bacillati</taxon>
        <taxon>Bacillota</taxon>
        <taxon>Bacilli</taxon>
        <taxon>Bacillales</taxon>
        <taxon>Bacillaceae</taxon>
        <taxon>Virgibacillus</taxon>
    </lineage>
</organism>
<protein>
    <submittedName>
        <fullName evidence="2">DUF262 domain-containing protein</fullName>
    </submittedName>
</protein>
<gene>
    <name evidence="2" type="ORF">QGM71_10205</name>
</gene>
<dbReference type="Pfam" id="PF03235">
    <property type="entry name" value="GmrSD_N"/>
    <property type="match status" value="1"/>
</dbReference>
<comment type="caution">
    <text evidence="2">The sequence shown here is derived from an EMBL/GenBank/DDBJ whole genome shotgun (WGS) entry which is preliminary data.</text>
</comment>
<feature type="domain" description="GmrSD restriction endonucleases N-terminal" evidence="1">
    <location>
        <begin position="30"/>
        <end position="189"/>
    </location>
</feature>
<evidence type="ECO:0000313" key="2">
    <source>
        <dbReference type="EMBL" id="MEC5423862.1"/>
    </source>
</evidence>
<reference evidence="2 3" key="1">
    <citation type="journal article" date="2024" name="Int. J. Syst. Evol. Microbiol.">
        <title>Virgibacillus tibetensis sp. nov., isolated from salt lake on the Tibetan Plateau of China.</title>
        <authorList>
            <person name="Phurbu D."/>
            <person name="Liu Z.-X."/>
            <person name="Wang R."/>
            <person name="Zheng Y.-Y."/>
            <person name="Liu H.-C."/>
            <person name="Zhou Y.-G."/>
            <person name="Yu Y.-J."/>
            <person name="Li A.-H."/>
        </authorList>
    </citation>
    <scope>NUCLEOTIDE SEQUENCE [LARGE SCALE GENOMIC DNA]</scope>
    <source>
        <strain evidence="2 3">C22-A2</strain>
    </source>
</reference>
<dbReference type="RefSeq" id="WP_327607433.1">
    <property type="nucleotide sequence ID" value="NZ_JARZFX010000004.1"/>
</dbReference>
<evidence type="ECO:0000313" key="3">
    <source>
        <dbReference type="Proteomes" id="UP001335737"/>
    </source>
</evidence>
<name>A0ABU6KEW9_9BACI</name>
<accession>A0ABU6KEW9</accession>
<dbReference type="PANTHER" id="PTHR39639">
    <property type="entry name" value="CHROMOSOME 16, WHOLE GENOME SHOTGUN SEQUENCE"/>
    <property type="match status" value="1"/>
</dbReference>
<sequence length="372" mass="43282">MSLESLEKEIEKSANEIKTDSYSMSIGEIANLYKDGDLDIFPEYQRYFRWSINQKSDLIESIILGIPIPPIFVAQEASGKWDVIDGLQRISTILEFMGILKKKDEDELYSPSNMVKTKFLPSIEGKWWDNKSDVTNSFSADIRRKIKRSKLDIIIIDSTANPQAKYEMFQRLNTNSSQLTDQEVRNCLMLMVNPEYFKIVNELSEDNTFKTVTSLSSRNLQEQYDKELIVRYLIGRSVNIENINLQDDIGNYLTEELINLMESNNADLKRYSEDFINAIELLNAILEEKSFKKFNKEKNTFEGGFSLSMYEATIIGLSENIDLWEDKERLVDLIKEIPNDDRFMHATTRGKRPIARFRELTILSRDLFTNEN</sequence>
<evidence type="ECO:0000259" key="1">
    <source>
        <dbReference type="Pfam" id="PF03235"/>
    </source>
</evidence>
<dbReference type="Proteomes" id="UP001335737">
    <property type="component" value="Unassembled WGS sequence"/>
</dbReference>
<keyword evidence="3" id="KW-1185">Reference proteome</keyword>